<proteinExistence type="predicted"/>
<organism evidence="1 2">
    <name type="scientific">Ensete ventricosum</name>
    <name type="common">Abyssinian banana</name>
    <name type="synonym">Musa ensete</name>
    <dbReference type="NCBI Taxonomy" id="4639"/>
    <lineage>
        <taxon>Eukaryota</taxon>
        <taxon>Viridiplantae</taxon>
        <taxon>Streptophyta</taxon>
        <taxon>Embryophyta</taxon>
        <taxon>Tracheophyta</taxon>
        <taxon>Spermatophyta</taxon>
        <taxon>Magnoliopsida</taxon>
        <taxon>Liliopsida</taxon>
        <taxon>Zingiberales</taxon>
        <taxon>Musaceae</taxon>
        <taxon>Ensete</taxon>
    </lineage>
</organism>
<feature type="non-terminal residue" evidence="1">
    <location>
        <position position="99"/>
    </location>
</feature>
<dbReference type="EMBL" id="AMZH03000072">
    <property type="protein sequence ID" value="RRT85722.1"/>
    <property type="molecule type" value="Genomic_DNA"/>
</dbReference>
<gene>
    <name evidence="1" type="ORF">B296_00007791</name>
</gene>
<sequence length="99" mass="10542">MEYRAKLLLVLMALQSITTLRRHTATADDTLSPLFGHGLGSINLPCQNESMAQASSPSPTPHPDELISLLDRSIGADCANLGITLPHPHLPNIFKSSGG</sequence>
<comment type="caution">
    <text evidence="1">The sequence shown here is derived from an EMBL/GenBank/DDBJ whole genome shotgun (WGS) entry which is preliminary data.</text>
</comment>
<name>A0A444EA50_ENSVE</name>
<protein>
    <submittedName>
        <fullName evidence="1">Uncharacterized protein</fullName>
    </submittedName>
</protein>
<dbReference type="AlphaFoldDB" id="A0A444EA50"/>
<dbReference type="Proteomes" id="UP000287651">
    <property type="component" value="Unassembled WGS sequence"/>
</dbReference>
<reference evidence="1 2" key="1">
    <citation type="journal article" date="2014" name="Agronomy (Basel)">
        <title>A Draft Genome Sequence for Ensete ventricosum, the Drought-Tolerant Tree Against Hunger.</title>
        <authorList>
            <person name="Harrison J."/>
            <person name="Moore K.A."/>
            <person name="Paszkiewicz K."/>
            <person name="Jones T."/>
            <person name="Grant M."/>
            <person name="Ambacheew D."/>
            <person name="Muzemil S."/>
            <person name="Studholme D.J."/>
        </authorList>
    </citation>
    <scope>NUCLEOTIDE SEQUENCE [LARGE SCALE GENOMIC DNA]</scope>
</reference>
<evidence type="ECO:0000313" key="2">
    <source>
        <dbReference type="Proteomes" id="UP000287651"/>
    </source>
</evidence>
<accession>A0A444EA50</accession>
<evidence type="ECO:0000313" key="1">
    <source>
        <dbReference type="EMBL" id="RRT85722.1"/>
    </source>
</evidence>